<evidence type="ECO:0000313" key="4">
    <source>
        <dbReference type="Proteomes" id="UP000238176"/>
    </source>
</evidence>
<accession>A0A2T0UPN1</accession>
<feature type="transmembrane region" description="Helical" evidence="1">
    <location>
        <begin position="48"/>
        <end position="67"/>
    </location>
</feature>
<reference evidence="3 4" key="1">
    <citation type="submission" date="2018-03" db="EMBL/GenBank/DDBJ databases">
        <title>Genomic Encyclopedia of Type Strains, Phase III (KMG-III): the genomes of soil and plant-associated and newly described type strains.</title>
        <authorList>
            <person name="Whitman W."/>
        </authorList>
    </citation>
    <scope>NUCLEOTIDE SEQUENCE [LARGE SCALE GENOMIC DNA]</scope>
    <source>
        <strain evidence="3 4">CGMCC 4.7067</strain>
    </source>
</reference>
<evidence type="ECO:0000313" key="3">
    <source>
        <dbReference type="EMBL" id="PRY59892.1"/>
    </source>
</evidence>
<feature type="transmembrane region" description="Helical" evidence="1">
    <location>
        <begin position="186"/>
        <end position="203"/>
    </location>
</feature>
<organism evidence="3 4">
    <name type="scientific">Glycomyces artemisiae</name>
    <dbReference type="NCBI Taxonomy" id="1076443"/>
    <lineage>
        <taxon>Bacteria</taxon>
        <taxon>Bacillati</taxon>
        <taxon>Actinomycetota</taxon>
        <taxon>Actinomycetes</taxon>
        <taxon>Glycomycetales</taxon>
        <taxon>Glycomycetaceae</taxon>
        <taxon>Glycomyces</taxon>
    </lineage>
</organism>
<dbReference type="EMBL" id="PVTJ01000003">
    <property type="protein sequence ID" value="PRY59892.1"/>
    <property type="molecule type" value="Genomic_DNA"/>
</dbReference>
<dbReference type="InterPro" id="IPR007349">
    <property type="entry name" value="DUF418"/>
</dbReference>
<keyword evidence="1" id="KW-1133">Transmembrane helix</keyword>
<keyword evidence="1" id="KW-0812">Transmembrane</keyword>
<feature type="transmembrane region" description="Helical" evidence="1">
    <location>
        <begin position="209"/>
        <end position="233"/>
    </location>
</feature>
<dbReference type="Pfam" id="PF04235">
    <property type="entry name" value="DUF418"/>
    <property type="match status" value="1"/>
</dbReference>
<keyword evidence="4" id="KW-1185">Reference proteome</keyword>
<feature type="transmembrane region" description="Helical" evidence="1">
    <location>
        <begin position="276"/>
        <end position="301"/>
    </location>
</feature>
<dbReference type="OrthoDB" id="9807744at2"/>
<evidence type="ECO:0000256" key="1">
    <source>
        <dbReference type="SAM" id="Phobius"/>
    </source>
</evidence>
<feature type="domain" description="DUF418" evidence="2">
    <location>
        <begin position="184"/>
        <end position="319"/>
    </location>
</feature>
<gene>
    <name evidence="3" type="ORF">B0I28_103366</name>
</gene>
<dbReference type="PANTHER" id="PTHR30590">
    <property type="entry name" value="INNER MEMBRANE PROTEIN"/>
    <property type="match status" value="1"/>
</dbReference>
<name>A0A2T0UPN1_9ACTN</name>
<dbReference type="Proteomes" id="UP000238176">
    <property type="component" value="Unassembled WGS sequence"/>
</dbReference>
<proteinExistence type="predicted"/>
<dbReference type="PANTHER" id="PTHR30590:SF3">
    <property type="entry name" value="HYPOTHETICAL MEMBRANE SPANNING PROTEIN"/>
    <property type="match status" value="1"/>
</dbReference>
<feature type="transmembrane region" description="Helical" evidence="1">
    <location>
        <begin position="79"/>
        <end position="97"/>
    </location>
</feature>
<protein>
    <submittedName>
        <fullName evidence="3">Putative membrane protein YeiB</fullName>
    </submittedName>
</protein>
<dbReference type="InterPro" id="IPR052529">
    <property type="entry name" value="Bact_Transport_Assoc"/>
</dbReference>
<dbReference type="RefSeq" id="WP_106363787.1">
    <property type="nucleotide sequence ID" value="NZ_PVTJ01000003.1"/>
</dbReference>
<feature type="transmembrane region" description="Helical" evidence="1">
    <location>
        <begin position="245"/>
        <end position="270"/>
    </location>
</feature>
<keyword evidence="1" id="KW-0472">Membrane</keyword>
<sequence length="334" mass="35692">MTRRIPDIDVVRGLALAGLPLVNLALTFGDGFPAPDPVSSFIYDNLVYQRFLTIFCFLFGVSFALILESASRRAPRPRLLLVRRLAALFAIGVFQALALDGNLQLAVYAVLGLAALLPLSYLPRRYVLLAGLALVAASMPITELDPQSHGSPVKVLFEWSGLLALGYSSVRYGLHTGLARHGRRLLVCLTAATALAAISIVVQPDTGTIPGAVLAEAGLLATSAAYVLGALLLLRTRAAAALTAFLAPIGRMALTCFLTQAAAAVAFAALADVQDWNYAALTFGGTAILITAQSLACTLWLRRFRYGPVEWTWRCATELKPVPMRREHPAHAVG</sequence>
<comment type="caution">
    <text evidence="3">The sequence shown here is derived from an EMBL/GenBank/DDBJ whole genome shotgun (WGS) entry which is preliminary data.</text>
</comment>
<dbReference type="AlphaFoldDB" id="A0A2T0UPN1"/>
<evidence type="ECO:0000259" key="2">
    <source>
        <dbReference type="Pfam" id="PF04235"/>
    </source>
</evidence>
<feature type="transmembrane region" description="Helical" evidence="1">
    <location>
        <begin position="10"/>
        <end position="28"/>
    </location>
</feature>
<feature type="transmembrane region" description="Helical" evidence="1">
    <location>
        <begin position="103"/>
        <end position="119"/>
    </location>
</feature>